<reference evidence="5" key="1">
    <citation type="submission" date="2025-08" db="UniProtKB">
        <authorList>
            <consortium name="RefSeq"/>
        </authorList>
    </citation>
    <scope>IDENTIFICATION</scope>
    <source>
        <tissue evidence="5">Whole Larva</tissue>
    </source>
</reference>
<dbReference type="InterPro" id="IPR003409">
    <property type="entry name" value="MORN"/>
</dbReference>
<proteinExistence type="predicted"/>
<keyword evidence="4" id="KW-1185">Reference proteome</keyword>
<dbReference type="Pfam" id="PF02493">
    <property type="entry name" value="MORN"/>
    <property type="match status" value="4"/>
</dbReference>
<dbReference type="Gene3D" id="2.20.110.10">
    <property type="entry name" value="Histone H3 K4-specific methyltransferase SET7/9 N-terminal domain"/>
    <property type="match status" value="2"/>
</dbReference>
<sequence length="157" mass="17650">MEKEIPKVAKIGGYRHEGGAIYVGGWTSGGKREGIGHMLFPDGSRYDGYFTDGMFNGLGILTFADGAKYEGEFSEGWFHGYGVFWRADGMKHEGEFRGGKMWGLGMTTFKDGTNGFPKNEGFFQDCRLVRKKKCPEIVQKTQKISLMTKQLFDNDNM</sequence>
<gene>
    <name evidence="5" type="primary">LOC108561947</name>
</gene>
<evidence type="ECO:0000256" key="2">
    <source>
        <dbReference type="ARBA" id="ARBA00022737"/>
    </source>
</evidence>
<evidence type="ECO:0000313" key="4">
    <source>
        <dbReference type="Proteomes" id="UP000695000"/>
    </source>
</evidence>
<dbReference type="PANTHER" id="PTHR46614">
    <property type="entry name" value="MORN REPEAT-CONTAINING PROTEIN 4"/>
    <property type="match status" value="1"/>
</dbReference>
<dbReference type="RefSeq" id="XP_017775591.1">
    <property type="nucleotide sequence ID" value="XM_017920102.1"/>
</dbReference>
<dbReference type="Proteomes" id="UP000695000">
    <property type="component" value="Unplaced"/>
</dbReference>
<dbReference type="InterPro" id="IPR052315">
    <property type="entry name" value="MORN4"/>
</dbReference>
<evidence type="ECO:0000256" key="3">
    <source>
        <dbReference type="ARBA" id="ARBA00023273"/>
    </source>
</evidence>
<accession>A0ABM1MLZ1</accession>
<dbReference type="GeneID" id="108561947"/>
<protein>
    <submittedName>
        <fullName evidence="5">MORN repeat-containing protein 4</fullName>
    </submittedName>
</protein>
<dbReference type="PANTHER" id="PTHR46614:SF1">
    <property type="entry name" value="MORN REPEAT-CONTAINING PROTEIN 4"/>
    <property type="match status" value="1"/>
</dbReference>
<evidence type="ECO:0000313" key="5">
    <source>
        <dbReference type="RefSeq" id="XP_017775591.1"/>
    </source>
</evidence>
<keyword evidence="2" id="KW-0677">Repeat</keyword>
<evidence type="ECO:0000256" key="1">
    <source>
        <dbReference type="ARBA" id="ARBA00004316"/>
    </source>
</evidence>
<name>A0ABM1MLZ1_NICVS</name>
<keyword evidence="3" id="KW-0966">Cell projection</keyword>
<dbReference type="SMART" id="SM00698">
    <property type="entry name" value="MORN"/>
    <property type="match status" value="4"/>
</dbReference>
<dbReference type="SUPFAM" id="SSF82185">
    <property type="entry name" value="Histone H3 K4-specific methyltransferase SET7/9 N-terminal domain"/>
    <property type="match status" value="1"/>
</dbReference>
<organism evidence="4 5">
    <name type="scientific">Nicrophorus vespilloides</name>
    <name type="common">Boreal carrion beetle</name>
    <dbReference type="NCBI Taxonomy" id="110193"/>
    <lineage>
        <taxon>Eukaryota</taxon>
        <taxon>Metazoa</taxon>
        <taxon>Ecdysozoa</taxon>
        <taxon>Arthropoda</taxon>
        <taxon>Hexapoda</taxon>
        <taxon>Insecta</taxon>
        <taxon>Pterygota</taxon>
        <taxon>Neoptera</taxon>
        <taxon>Endopterygota</taxon>
        <taxon>Coleoptera</taxon>
        <taxon>Polyphaga</taxon>
        <taxon>Staphyliniformia</taxon>
        <taxon>Silphidae</taxon>
        <taxon>Nicrophorinae</taxon>
        <taxon>Nicrophorus</taxon>
    </lineage>
</organism>
<comment type="subcellular location">
    <subcellularLocation>
        <location evidence="1">Cell projection</location>
    </subcellularLocation>
</comment>